<name>A0A067JJX5_JATCU</name>
<feature type="compositionally biased region" description="Polar residues" evidence="2">
    <location>
        <begin position="305"/>
        <end position="320"/>
    </location>
</feature>
<dbReference type="PANTHER" id="PTHR36386:SF1">
    <property type="entry name" value="OS06G0683900 PROTEIN"/>
    <property type="match status" value="1"/>
</dbReference>
<reference evidence="3 4" key="1">
    <citation type="journal article" date="2014" name="PLoS ONE">
        <title>Global Analysis of Gene Expression Profiles in Physic Nut (Jatropha curcas L.) Seedlings Exposed to Salt Stress.</title>
        <authorList>
            <person name="Zhang L."/>
            <person name="Zhang C."/>
            <person name="Wu P."/>
            <person name="Chen Y."/>
            <person name="Li M."/>
            <person name="Jiang H."/>
            <person name="Wu G."/>
        </authorList>
    </citation>
    <scope>NUCLEOTIDE SEQUENCE [LARGE SCALE GENOMIC DNA]</scope>
    <source>
        <strain evidence="4">cv. GZQX0401</strain>
        <tissue evidence="3">Young leaves</tissue>
    </source>
</reference>
<organism evidence="3 4">
    <name type="scientific">Jatropha curcas</name>
    <name type="common">Barbados nut</name>
    <dbReference type="NCBI Taxonomy" id="180498"/>
    <lineage>
        <taxon>Eukaryota</taxon>
        <taxon>Viridiplantae</taxon>
        <taxon>Streptophyta</taxon>
        <taxon>Embryophyta</taxon>
        <taxon>Tracheophyta</taxon>
        <taxon>Spermatophyta</taxon>
        <taxon>Magnoliopsida</taxon>
        <taxon>eudicotyledons</taxon>
        <taxon>Gunneridae</taxon>
        <taxon>Pentapetalae</taxon>
        <taxon>rosids</taxon>
        <taxon>fabids</taxon>
        <taxon>Malpighiales</taxon>
        <taxon>Euphorbiaceae</taxon>
        <taxon>Crotonoideae</taxon>
        <taxon>Jatropheae</taxon>
        <taxon>Jatropha</taxon>
    </lineage>
</organism>
<sequence>MSFLQYPDAANAPELQVWNNAAFDNGESEDSTGIKSSWWTQSLESNCSKENMSPVFEKSPVSLKSSVSSISIKPLNSNSAIINAQVNPLKLASKPGLVSKNVNLEEEKNRDEKKIDKEIEEIEKEISRLSSRLEALRLEKAQGSLKSIEKRGRVVPAKFMVPKQTAKMEEALVSSAKTNINRRGVSLGPSEIFSGAKSRLLNKQEITPVSTQNRRKSCFWKLEEIDELKATKERGKSSSVSPRSRKTMPKIQAPKMAATTVGHKKSVRKDDGFLALIQPKTLFKDGEKSVPNKKSVKTGRVVPSRYNQIASNQSNGNLTASEARKRSLPESDKEDGNKRRASRGNGVNQRNESGKVKKKWEIPSEVVMYKSDETVEESLPAPPVSVMADVLPKIKTFRCVNDTPRDSGAAKRVADLVGRKSFFCREDEEIAEDFVCQALNFEEEDEEM</sequence>
<proteinExistence type="predicted"/>
<dbReference type="AlphaFoldDB" id="A0A067JJX5"/>
<dbReference type="EMBL" id="KK915137">
    <property type="protein sequence ID" value="KDP24192.1"/>
    <property type="molecule type" value="Genomic_DNA"/>
</dbReference>
<feature type="region of interest" description="Disordered" evidence="2">
    <location>
        <begin position="285"/>
        <end position="356"/>
    </location>
</feature>
<dbReference type="OrthoDB" id="1932658at2759"/>
<gene>
    <name evidence="3" type="ORF">JCGZ_25849</name>
</gene>
<evidence type="ECO:0000313" key="3">
    <source>
        <dbReference type="EMBL" id="KDP24192.1"/>
    </source>
</evidence>
<feature type="compositionally biased region" description="Basic and acidic residues" evidence="2">
    <location>
        <begin position="322"/>
        <end position="338"/>
    </location>
</feature>
<dbReference type="Proteomes" id="UP000027138">
    <property type="component" value="Unassembled WGS sequence"/>
</dbReference>
<evidence type="ECO:0000256" key="2">
    <source>
        <dbReference type="SAM" id="MobiDB-lite"/>
    </source>
</evidence>
<dbReference type="PANTHER" id="PTHR36386">
    <property type="entry name" value="OS06G0683900 PROTEIN"/>
    <property type="match status" value="1"/>
</dbReference>
<evidence type="ECO:0000256" key="1">
    <source>
        <dbReference type="SAM" id="Coils"/>
    </source>
</evidence>
<dbReference type="KEGG" id="jcu:105647000"/>
<dbReference type="STRING" id="180498.A0A067JJX5"/>
<keyword evidence="4" id="KW-1185">Reference proteome</keyword>
<evidence type="ECO:0000313" key="4">
    <source>
        <dbReference type="Proteomes" id="UP000027138"/>
    </source>
</evidence>
<protein>
    <submittedName>
        <fullName evidence="3">Uncharacterized protein</fullName>
    </submittedName>
</protein>
<accession>A0A067JJX5</accession>
<keyword evidence="1" id="KW-0175">Coiled coil</keyword>
<feature type="region of interest" description="Disordered" evidence="2">
    <location>
        <begin position="231"/>
        <end position="265"/>
    </location>
</feature>
<feature type="coiled-coil region" evidence="1">
    <location>
        <begin position="101"/>
        <end position="139"/>
    </location>
</feature>